<dbReference type="Proteomes" id="UP001066276">
    <property type="component" value="Chromosome 7"/>
</dbReference>
<proteinExistence type="predicted"/>
<protein>
    <submittedName>
        <fullName evidence="1">Uncharacterized protein</fullName>
    </submittedName>
</protein>
<reference evidence="1" key="1">
    <citation type="journal article" date="2022" name="bioRxiv">
        <title>Sequencing and chromosome-scale assembly of the giantPleurodeles waltlgenome.</title>
        <authorList>
            <person name="Brown T."/>
            <person name="Elewa A."/>
            <person name="Iarovenko S."/>
            <person name="Subramanian E."/>
            <person name="Araus A.J."/>
            <person name="Petzold A."/>
            <person name="Susuki M."/>
            <person name="Suzuki K.-i.T."/>
            <person name="Hayashi T."/>
            <person name="Toyoda A."/>
            <person name="Oliveira C."/>
            <person name="Osipova E."/>
            <person name="Leigh N.D."/>
            <person name="Simon A."/>
            <person name="Yun M.H."/>
        </authorList>
    </citation>
    <scope>NUCLEOTIDE SEQUENCE</scope>
    <source>
        <strain evidence="1">20211129_DDA</strain>
        <tissue evidence="1">Liver</tissue>
    </source>
</reference>
<comment type="caution">
    <text evidence="1">The sequence shown here is derived from an EMBL/GenBank/DDBJ whole genome shotgun (WGS) entry which is preliminary data.</text>
</comment>
<evidence type="ECO:0000313" key="2">
    <source>
        <dbReference type="Proteomes" id="UP001066276"/>
    </source>
</evidence>
<accession>A0AAV7PZB1</accession>
<sequence length="120" mass="13793">MKTEGESYVGIRRGIYSSKERDPCLKLRPRPEATEYRVARAPEHRAATNEQGFHMKSVHGTNTGNMAITWQPHSWYQIVVGKRQMKTEGESYVGIKRGIYSSKERDLRSELRPRPEATAD</sequence>
<keyword evidence="2" id="KW-1185">Reference proteome</keyword>
<name>A0AAV7PZB1_PLEWA</name>
<dbReference type="AlphaFoldDB" id="A0AAV7PZB1"/>
<dbReference type="EMBL" id="JANPWB010000011">
    <property type="protein sequence ID" value="KAJ1132437.1"/>
    <property type="molecule type" value="Genomic_DNA"/>
</dbReference>
<gene>
    <name evidence="1" type="ORF">NDU88_010750</name>
</gene>
<evidence type="ECO:0000313" key="1">
    <source>
        <dbReference type="EMBL" id="KAJ1132437.1"/>
    </source>
</evidence>
<organism evidence="1 2">
    <name type="scientific">Pleurodeles waltl</name>
    <name type="common">Iberian ribbed newt</name>
    <dbReference type="NCBI Taxonomy" id="8319"/>
    <lineage>
        <taxon>Eukaryota</taxon>
        <taxon>Metazoa</taxon>
        <taxon>Chordata</taxon>
        <taxon>Craniata</taxon>
        <taxon>Vertebrata</taxon>
        <taxon>Euteleostomi</taxon>
        <taxon>Amphibia</taxon>
        <taxon>Batrachia</taxon>
        <taxon>Caudata</taxon>
        <taxon>Salamandroidea</taxon>
        <taxon>Salamandridae</taxon>
        <taxon>Pleurodelinae</taxon>
        <taxon>Pleurodeles</taxon>
    </lineage>
</organism>